<dbReference type="Proteomes" id="UP000572016">
    <property type="component" value="Unassembled WGS sequence"/>
</dbReference>
<keyword evidence="3 5" id="KW-0067">ATP-binding</keyword>
<dbReference type="GO" id="GO:0016887">
    <property type="term" value="F:ATP hydrolysis activity"/>
    <property type="evidence" value="ECO:0007669"/>
    <property type="project" value="InterPro"/>
</dbReference>
<dbReference type="GO" id="GO:0022857">
    <property type="term" value="F:transmembrane transporter activity"/>
    <property type="evidence" value="ECO:0007669"/>
    <property type="project" value="TreeGrafter"/>
</dbReference>
<sequence length="223" mass="25301">MSLINCKNLQKSFLDGKKNIQVLKQVNLELQEGEFVSIVGASGSGKSTLLHILGLLDTFDTGSYQFQEQEMDELTDRKRALFRNQNIGFILQNIGLILDYTVKENLQLPLKYAREKNKDSEKIIYWLEQFGLSSKLEEECVFLSGGEQQRVAIARALMNNPTLILADEPTGSLDHDNSIIVMETFKKLNQEGHTILMVTHDLELANQYSERIVHLKDGEIISV</sequence>
<dbReference type="InterPro" id="IPR027417">
    <property type="entry name" value="P-loop_NTPase"/>
</dbReference>
<keyword evidence="2" id="KW-0547">Nucleotide-binding</keyword>
<dbReference type="InterPro" id="IPR003593">
    <property type="entry name" value="AAA+_ATPase"/>
</dbReference>
<evidence type="ECO:0000256" key="2">
    <source>
        <dbReference type="ARBA" id="ARBA00022741"/>
    </source>
</evidence>
<dbReference type="PANTHER" id="PTHR24220">
    <property type="entry name" value="IMPORT ATP-BINDING PROTEIN"/>
    <property type="match status" value="1"/>
</dbReference>
<evidence type="ECO:0000256" key="3">
    <source>
        <dbReference type="ARBA" id="ARBA00022840"/>
    </source>
</evidence>
<feature type="domain" description="ABC transporter" evidence="4">
    <location>
        <begin position="4"/>
        <end position="223"/>
    </location>
</feature>
<proteinExistence type="predicted"/>
<evidence type="ECO:0000256" key="1">
    <source>
        <dbReference type="ARBA" id="ARBA00022448"/>
    </source>
</evidence>
<dbReference type="InterPro" id="IPR003439">
    <property type="entry name" value="ABC_transporter-like_ATP-bd"/>
</dbReference>
<evidence type="ECO:0000259" key="4">
    <source>
        <dbReference type="PROSITE" id="PS50893"/>
    </source>
</evidence>
<name>A0A7X0ZY20_9LIST</name>
<dbReference type="SMART" id="SM00382">
    <property type="entry name" value="AAA"/>
    <property type="match status" value="1"/>
</dbReference>
<accession>A0A7X0ZY20</accession>
<protein>
    <submittedName>
        <fullName evidence="5">ABC transporter ATP-binding protein</fullName>
    </submittedName>
</protein>
<organism evidence="5 6">
    <name type="scientific">Listeria swaminathanii</name>
    <dbReference type="NCBI Taxonomy" id="2713501"/>
    <lineage>
        <taxon>Bacteria</taxon>
        <taxon>Bacillati</taxon>
        <taxon>Bacillota</taxon>
        <taxon>Bacilli</taxon>
        <taxon>Bacillales</taxon>
        <taxon>Listeriaceae</taxon>
        <taxon>Listeria</taxon>
    </lineage>
</organism>
<dbReference type="CDD" id="cd03255">
    <property type="entry name" value="ABC_MJ0796_LolCDE_FtsE"/>
    <property type="match status" value="1"/>
</dbReference>
<dbReference type="EMBL" id="JAATOD010000001">
    <property type="protein sequence ID" value="MBC2328488.1"/>
    <property type="molecule type" value="Genomic_DNA"/>
</dbReference>
<dbReference type="InterPro" id="IPR017871">
    <property type="entry name" value="ABC_transporter-like_CS"/>
</dbReference>
<dbReference type="SUPFAM" id="SSF52540">
    <property type="entry name" value="P-loop containing nucleoside triphosphate hydrolases"/>
    <property type="match status" value="1"/>
</dbReference>
<evidence type="ECO:0000313" key="5">
    <source>
        <dbReference type="EMBL" id="MBC2328488.1"/>
    </source>
</evidence>
<gene>
    <name evidence="5" type="ORF">HCX62_00290</name>
</gene>
<dbReference type="AlphaFoldDB" id="A0A7X0ZY20"/>
<dbReference type="RefSeq" id="WP_185636601.1">
    <property type="nucleotide sequence ID" value="NZ_JAATOD010000001.1"/>
</dbReference>
<keyword evidence="1" id="KW-0813">Transport</keyword>
<dbReference type="PANTHER" id="PTHR24220:SF86">
    <property type="entry name" value="ABC TRANSPORTER ABCH.1"/>
    <property type="match status" value="1"/>
</dbReference>
<dbReference type="GO" id="GO:0005524">
    <property type="term" value="F:ATP binding"/>
    <property type="evidence" value="ECO:0007669"/>
    <property type="project" value="UniProtKB-KW"/>
</dbReference>
<dbReference type="InterPro" id="IPR017911">
    <property type="entry name" value="MacB-like_ATP-bd"/>
</dbReference>
<reference evidence="5 6" key="1">
    <citation type="submission" date="2020-03" db="EMBL/GenBank/DDBJ databases">
        <title>Soil Listeria distribution.</title>
        <authorList>
            <person name="Liao J."/>
            <person name="Wiedmann M."/>
        </authorList>
    </citation>
    <scope>NUCLEOTIDE SEQUENCE [LARGE SCALE GENOMIC DNA]</scope>
    <source>
        <strain evidence="5 6">FSL L7-0020</strain>
    </source>
</reference>
<dbReference type="Gene3D" id="3.40.50.300">
    <property type="entry name" value="P-loop containing nucleotide triphosphate hydrolases"/>
    <property type="match status" value="1"/>
</dbReference>
<dbReference type="GO" id="GO:0098796">
    <property type="term" value="C:membrane protein complex"/>
    <property type="evidence" value="ECO:0007669"/>
    <property type="project" value="UniProtKB-ARBA"/>
</dbReference>
<dbReference type="Pfam" id="PF00005">
    <property type="entry name" value="ABC_tran"/>
    <property type="match status" value="1"/>
</dbReference>
<evidence type="ECO:0000313" key="6">
    <source>
        <dbReference type="Proteomes" id="UP000572016"/>
    </source>
</evidence>
<dbReference type="GO" id="GO:0005886">
    <property type="term" value="C:plasma membrane"/>
    <property type="evidence" value="ECO:0007669"/>
    <property type="project" value="TreeGrafter"/>
</dbReference>
<comment type="caution">
    <text evidence="5">The sequence shown here is derived from an EMBL/GenBank/DDBJ whole genome shotgun (WGS) entry which is preliminary data.</text>
</comment>
<dbReference type="PROSITE" id="PS50893">
    <property type="entry name" value="ABC_TRANSPORTER_2"/>
    <property type="match status" value="1"/>
</dbReference>
<dbReference type="InterPro" id="IPR015854">
    <property type="entry name" value="ABC_transpr_LolD-like"/>
</dbReference>
<dbReference type="PROSITE" id="PS00211">
    <property type="entry name" value="ABC_TRANSPORTER_1"/>
    <property type="match status" value="1"/>
</dbReference>
<dbReference type="FunFam" id="3.40.50.300:FF:000032">
    <property type="entry name" value="Export ABC transporter ATP-binding protein"/>
    <property type="match status" value="1"/>
</dbReference>